<feature type="region of interest" description="Disordered" evidence="1">
    <location>
        <begin position="1"/>
        <end position="129"/>
    </location>
</feature>
<protein>
    <submittedName>
        <fullName evidence="2">Uncharacterized protein</fullName>
    </submittedName>
</protein>
<name>A0ABD0NN82_CIRMR</name>
<dbReference type="AlphaFoldDB" id="A0ABD0NN82"/>
<feature type="region of interest" description="Disordered" evidence="1">
    <location>
        <begin position="239"/>
        <end position="296"/>
    </location>
</feature>
<proteinExistence type="predicted"/>
<comment type="caution">
    <text evidence="2">The sequence shown here is derived from an EMBL/GenBank/DDBJ whole genome shotgun (WGS) entry which is preliminary data.</text>
</comment>
<evidence type="ECO:0000313" key="3">
    <source>
        <dbReference type="Proteomes" id="UP001529510"/>
    </source>
</evidence>
<feature type="compositionally biased region" description="Polar residues" evidence="1">
    <location>
        <begin position="43"/>
        <end position="52"/>
    </location>
</feature>
<organism evidence="2 3">
    <name type="scientific">Cirrhinus mrigala</name>
    <name type="common">Mrigala</name>
    <dbReference type="NCBI Taxonomy" id="683832"/>
    <lineage>
        <taxon>Eukaryota</taxon>
        <taxon>Metazoa</taxon>
        <taxon>Chordata</taxon>
        <taxon>Craniata</taxon>
        <taxon>Vertebrata</taxon>
        <taxon>Euteleostomi</taxon>
        <taxon>Actinopterygii</taxon>
        <taxon>Neopterygii</taxon>
        <taxon>Teleostei</taxon>
        <taxon>Ostariophysi</taxon>
        <taxon>Cypriniformes</taxon>
        <taxon>Cyprinidae</taxon>
        <taxon>Labeoninae</taxon>
        <taxon>Labeonini</taxon>
        <taxon>Cirrhinus</taxon>
    </lineage>
</organism>
<feature type="non-terminal residue" evidence="2">
    <location>
        <position position="364"/>
    </location>
</feature>
<dbReference type="Proteomes" id="UP001529510">
    <property type="component" value="Unassembled WGS sequence"/>
</dbReference>
<evidence type="ECO:0000256" key="1">
    <source>
        <dbReference type="SAM" id="MobiDB-lite"/>
    </source>
</evidence>
<gene>
    <name evidence="2" type="ORF">M9458_042543</name>
</gene>
<feature type="compositionally biased region" description="Pro residues" evidence="1">
    <location>
        <begin position="108"/>
        <end position="118"/>
    </location>
</feature>
<feature type="compositionally biased region" description="Polar residues" evidence="1">
    <location>
        <begin position="67"/>
        <end position="101"/>
    </location>
</feature>
<feature type="compositionally biased region" description="Polar residues" evidence="1">
    <location>
        <begin position="239"/>
        <end position="263"/>
    </location>
</feature>
<sequence>MSHRLRLYFGSGRSNTAPELEQLNGTAEDGDESDYSGARATMFHSQTQNGGRSESPELGACSDASLKRSSSMFIPQLQSQTEPRTTKSTSVQISLQRTTAPQEEALPFDPPPGYPQDPAPAYTEPDESWSLPPPPAYHRGEPPSFQNVEPLTEPIQPKRQVFCVRPCDGQNGYATMGVPNNQGITIGGFCIRRRSADGGDVQQFRIMPYTENAQNGHRWSVQQTSDRGPGTQRLVFQLQQDQGQHPSPTPQADLSDSGVTGTKGSRLVRYPRIRLERSASQPLQPRGAPSRLGSMPNLHAPISEMETESEIVENGAQGCTFKIRKEQSSRQPKFKIYFSQGGEHSPILARDVSFGKAPTCSNPQ</sequence>
<evidence type="ECO:0000313" key="2">
    <source>
        <dbReference type="EMBL" id="KAL0163147.1"/>
    </source>
</evidence>
<accession>A0ABD0NN82</accession>
<dbReference type="EMBL" id="JAMKFB020000021">
    <property type="protein sequence ID" value="KAL0163147.1"/>
    <property type="molecule type" value="Genomic_DNA"/>
</dbReference>
<reference evidence="2 3" key="1">
    <citation type="submission" date="2024-05" db="EMBL/GenBank/DDBJ databases">
        <title>Genome sequencing and assembly of Indian major carp, Cirrhinus mrigala (Hamilton, 1822).</title>
        <authorList>
            <person name="Mohindra V."/>
            <person name="Chowdhury L.M."/>
            <person name="Lal K."/>
            <person name="Jena J.K."/>
        </authorList>
    </citation>
    <scope>NUCLEOTIDE SEQUENCE [LARGE SCALE GENOMIC DNA]</scope>
    <source>
        <strain evidence="2">CM1030</strain>
        <tissue evidence="2">Blood</tissue>
    </source>
</reference>
<keyword evidence="3" id="KW-1185">Reference proteome</keyword>